<dbReference type="EC" id="5.2.1.8" evidence="2 7"/>
<dbReference type="PANTHER" id="PTHR46512:SF9">
    <property type="entry name" value="PEPTIDYLPROLYL ISOMERASE"/>
    <property type="match status" value="1"/>
</dbReference>
<evidence type="ECO:0000256" key="8">
    <source>
        <dbReference type="PROSITE-ProRule" id="PRU00339"/>
    </source>
</evidence>
<reference evidence="10" key="1">
    <citation type="submission" date="2024-06" db="UniProtKB">
        <authorList>
            <consortium name="RefSeq"/>
        </authorList>
    </citation>
    <scope>NUCLEOTIDE SEQUENCE [LARGE SCALE GENOMIC DNA]</scope>
</reference>
<gene>
    <name evidence="11" type="primary">LOC111112909</name>
</gene>
<dbReference type="FunFam" id="3.10.50.40:FF:000013">
    <property type="entry name" value="Peptidylprolyl isomerase"/>
    <property type="match status" value="1"/>
</dbReference>
<sequence length="471" mass="53303">MTQEAYEPTDITPDKDGGVIKQILRAGEGNESPVPGDKVSVHYVGTLDDETQFDSSREREEQFEFDLGKGSVIKAWDLGIATMKKGELAKFTCKPKYAYGEAGSLPKIPPNATLIFEVELFGWKGTINHKPTAGEDLSLKNDGSIIRHITTKGRGWKNPNEGAQVKVHYVGRHGENVFEDREVEFTIGDGVIANVIEGLDIAIKRMKEGEKCRLDIKPSMAYGSKGNPELGVPPDADLVYDVELHSFENAKESWEMEPAEKLQQSIIAKEKGTKFFKDGNYKVAIKYYEKCQRNLEFETTLQGEDEEKRKEIVAVAHLNMAMCYLKTEEFVKVREHCDKALELDDKCVKAYFRRGQAYFAGNDFELAKKDFEKTCELEPSNKAAKNQVKICEQKIKQFDQKEKLKYKGMFEKFAAEDSKKPQNCYVDGFEEIGEWDNKMAHGMLPLDQECEAFGEKMPERCNVPPHAPGED</sequence>
<name>A0A8B8BT31_CRAVI</name>
<reference evidence="11" key="2">
    <citation type="submission" date="2025-08" db="UniProtKB">
        <authorList>
            <consortium name="RefSeq"/>
        </authorList>
    </citation>
    <scope>IDENTIFICATION</scope>
    <source>
        <tissue evidence="11">Whole sample</tissue>
    </source>
</reference>
<feature type="domain" description="PPIase FKBP-type" evidence="9">
    <location>
        <begin position="162"/>
        <end position="248"/>
    </location>
</feature>
<proteinExistence type="predicted"/>
<dbReference type="RefSeq" id="XP_022306493.1">
    <property type="nucleotide sequence ID" value="XM_022450785.1"/>
</dbReference>
<evidence type="ECO:0000313" key="11">
    <source>
        <dbReference type="RefSeq" id="XP_022306493.1"/>
    </source>
</evidence>
<evidence type="ECO:0000256" key="2">
    <source>
        <dbReference type="ARBA" id="ARBA00013194"/>
    </source>
</evidence>
<dbReference type="Pfam" id="PF00254">
    <property type="entry name" value="FKBP_C"/>
    <property type="match status" value="2"/>
</dbReference>
<dbReference type="Gene3D" id="1.25.40.10">
    <property type="entry name" value="Tetratricopeptide repeat domain"/>
    <property type="match status" value="1"/>
</dbReference>
<dbReference type="KEGG" id="cvn:111112909"/>
<dbReference type="InterPro" id="IPR019734">
    <property type="entry name" value="TPR_rpt"/>
</dbReference>
<keyword evidence="5 7" id="KW-0697">Rotamase</keyword>
<dbReference type="SUPFAM" id="SSF54534">
    <property type="entry name" value="FKBP-like"/>
    <property type="match status" value="2"/>
</dbReference>
<keyword evidence="3" id="KW-0677">Repeat</keyword>
<dbReference type="GeneID" id="111112909"/>
<dbReference type="Gene3D" id="3.10.50.40">
    <property type="match status" value="2"/>
</dbReference>
<dbReference type="PANTHER" id="PTHR46512">
    <property type="entry name" value="PEPTIDYLPROLYL ISOMERASE"/>
    <property type="match status" value="1"/>
</dbReference>
<dbReference type="Pfam" id="PF00515">
    <property type="entry name" value="TPR_1"/>
    <property type="match status" value="1"/>
</dbReference>
<keyword evidence="4 8" id="KW-0802">TPR repeat</keyword>
<evidence type="ECO:0000256" key="6">
    <source>
        <dbReference type="ARBA" id="ARBA00023235"/>
    </source>
</evidence>
<evidence type="ECO:0000256" key="7">
    <source>
        <dbReference type="PROSITE-ProRule" id="PRU00277"/>
    </source>
</evidence>
<evidence type="ECO:0000313" key="10">
    <source>
        <dbReference type="Proteomes" id="UP000694844"/>
    </source>
</evidence>
<dbReference type="PROSITE" id="PS50005">
    <property type="entry name" value="TPR"/>
    <property type="match status" value="1"/>
</dbReference>
<dbReference type="InterPro" id="IPR011990">
    <property type="entry name" value="TPR-like_helical_dom_sf"/>
</dbReference>
<keyword evidence="6 7" id="KW-0413">Isomerase</keyword>
<evidence type="ECO:0000256" key="1">
    <source>
        <dbReference type="ARBA" id="ARBA00000971"/>
    </source>
</evidence>
<evidence type="ECO:0000256" key="3">
    <source>
        <dbReference type="ARBA" id="ARBA00022737"/>
    </source>
</evidence>
<evidence type="ECO:0000256" key="5">
    <source>
        <dbReference type="ARBA" id="ARBA00023110"/>
    </source>
</evidence>
<dbReference type="InterPro" id="IPR001179">
    <property type="entry name" value="PPIase_FKBP_dom"/>
</dbReference>
<evidence type="ECO:0000259" key="9">
    <source>
        <dbReference type="PROSITE" id="PS50059"/>
    </source>
</evidence>
<dbReference type="OrthoDB" id="433738at2759"/>
<accession>A0A8B8BT31</accession>
<keyword evidence="10" id="KW-1185">Reference proteome</keyword>
<protein>
    <recommendedName>
        <fullName evidence="2 7">peptidylprolyl isomerase</fullName>
        <ecNumber evidence="2 7">5.2.1.8</ecNumber>
    </recommendedName>
</protein>
<dbReference type="SMART" id="SM00028">
    <property type="entry name" value="TPR"/>
    <property type="match status" value="3"/>
</dbReference>
<dbReference type="InterPro" id="IPR046357">
    <property type="entry name" value="PPIase_dom_sf"/>
</dbReference>
<feature type="domain" description="PPIase FKBP-type" evidence="9">
    <location>
        <begin position="36"/>
        <end position="124"/>
    </location>
</feature>
<feature type="repeat" description="TPR" evidence="8">
    <location>
        <begin position="348"/>
        <end position="381"/>
    </location>
</feature>
<dbReference type="InterPro" id="IPR050754">
    <property type="entry name" value="FKBP4/5/8-like"/>
</dbReference>
<dbReference type="FunFam" id="3.10.50.40:FF:000006">
    <property type="entry name" value="Peptidyl-prolyl cis-trans isomerase"/>
    <property type="match status" value="1"/>
</dbReference>
<dbReference type="SUPFAM" id="SSF48452">
    <property type="entry name" value="TPR-like"/>
    <property type="match status" value="1"/>
</dbReference>
<dbReference type="PROSITE" id="PS50059">
    <property type="entry name" value="FKBP_PPIASE"/>
    <property type="match status" value="2"/>
</dbReference>
<dbReference type="GO" id="GO:0003755">
    <property type="term" value="F:peptidyl-prolyl cis-trans isomerase activity"/>
    <property type="evidence" value="ECO:0007669"/>
    <property type="project" value="UniProtKB-KW"/>
</dbReference>
<evidence type="ECO:0000256" key="4">
    <source>
        <dbReference type="ARBA" id="ARBA00022803"/>
    </source>
</evidence>
<dbReference type="AlphaFoldDB" id="A0A8B8BT31"/>
<organism evidence="10 11">
    <name type="scientific">Crassostrea virginica</name>
    <name type="common">Eastern oyster</name>
    <dbReference type="NCBI Taxonomy" id="6565"/>
    <lineage>
        <taxon>Eukaryota</taxon>
        <taxon>Metazoa</taxon>
        <taxon>Spiralia</taxon>
        <taxon>Lophotrochozoa</taxon>
        <taxon>Mollusca</taxon>
        <taxon>Bivalvia</taxon>
        <taxon>Autobranchia</taxon>
        <taxon>Pteriomorphia</taxon>
        <taxon>Ostreida</taxon>
        <taxon>Ostreoidea</taxon>
        <taxon>Ostreidae</taxon>
        <taxon>Crassostrea</taxon>
    </lineage>
</organism>
<dbReference type="FunFam" id="1.25.40.10:FF:000008">
    <property type="entry name" value="Peptidylprolyl isomerase"/>
    <property type="match status" value="1"/>
</dbReference>
<dbReference type="Proteomes" id="UP000694844">
    <property type="component" value="Chromosome 1"/>
</dbReference>
<comment type="catalytic activity">
    <reaction evidence="1 7">
        <text>[protein]-peptidylproline (omega=180) = [protein]-peptidylproline (omega=0)</text>
        <dbReference type="Rhea" id="RHEA:16237"/>
        <dbReference type="Rhea" id="RHEA-COMP:10747"/>
        <dbReference type="Rhea" id="RHEA-COMP:10748"/>
        <dbReference type="ChEBI" id="CHEBI:83833"/>
        <dbReference type="ChEBI" id="CHEBI:83834"/>
        <dbReference type="EC" id="5.2.1.8"/>
    </reaction>
</comment>